<feature type="transmembrane region" description="Helical" evidence="8">
    <location>
        <begin position="370"/>
        <end position="394"/>
    </location>
</feature>
<dbReference type="RefSeq" id="WP_218284465.1">
    <property type="nucleotide sequence ID" value="NZ_CP076448.1"/>
</dbReference>
<keyword evidence="4 9" id="KW-0808">Transferase</keyword>
<comment type="subcellular location">
    <subcellularLocation>
        <location evidence="1">Cell membrane</location>
        <topology evidence="1">Multi-pass membrane protein</topology>
    </subcellularLocation>
</comment>
<dbReference type="EMBL" id="CP076448">
    <property type="protein sequence ID" value="QXM23596.1"/>
    <property type="molecule type" value="Genomic_DNA"/>
</dbReference>
<dbReference type="GO" id="GO:0016763">
    <property type="term" value="F:pentosyltransferase activity"/>
    <property type="evidence" value="ECO:0007669"/>
    <property type="project" value="TreeGrafter"/>
</dbReference>
<keyword evidence="10" id="KW-1185">Reference proteome</keyword>
<reference evidence="9" key="1">
    <citation type="submission" date="2021-06" db="EMBL/GenBank/DDBJ databases">
        <title>Elioraea tepida, sp. nov., a moderately thermophilic aerobic anoxygenic phototrophic bacterium isolated from an alkaline siliceous hot spring mat community in Yellowstone National Park, WY, USA.</title>
        <authorList>
            <person name="Saini M.K."/>
            <person name="Yoshida S."/>
            <person name="Sebastian A."/>
            <person name="Hirose S."/>
            <person name="Hara E."/>
            <person name="Tamaki H."/>
            <person name="Soulier N.T."/>
            <person name="Albert I."/>
            <person name="Hanada S."/>
            <person name="Bryant D.A."/>
            <person name="Tank M."/>
        </authorList>
    </citation>
    <scope>NUCLEOTIDE SEQUENCE</scope>
    <source>
        <strain evidence="9">MS-P2</strain>
    </source>
</reference>
<dbReference type="AlphaFoldDB" id="A0A975TZR0"/>
<feature type="transmembrane region" description="Helical" evidence="8">
    <location>
        <begin position="157"/>
        <end position="175"/>
    </location>
</feature>
<dbReference type="KEGG" id="elio:KO353_09700"/>
<keyword evidence="5 8" id="KW-0812">Transmembrane</keyword>
<keyword evidence="7 8" id="KW-0472">Membrane</keyword>
<evidence type="ECO:0000256" key="4">
    <source>
        <dbReference type="ARBA" id="ARBA00022679"/>
    </source>
</evidence>
<dbReference type="GO" id="GO:0005886">
    <property type="term" value="C:plasma membrane"/>
    <property type="evidence" value="ECO:0007669"/>
    <property type="project" value="UniProtKB-SubCell"/>
</dbReference>
<feature type="transmembrane region" description="Helical" evidence="8">
    <location>
        <begin position="285"/>
        <end position="305"/>
    </location>
</feature>
<organism evidence="9 10">
    <name type="scientific">Elioraea tepida</name>
    <dbReference type="NCBI Taxonomy" id="2843330"/>
    <lineage>
        <taxon>Bacteria</taxon>
        <taxon>Pseudomonadati</taxon>
        <taxon>Pseudomonadota</taxon>
        <taxon>Alphaproteobacteria</taxon>
        <taxon>Acetobacterales</taxon>
        <taxon>Elioraeaceae</taxon>
        <taxon>Elioraea</taxon>
    </lineage>
</organism>
<evidence type="ECO:0000256" key="7">
    <source>
        <dbReference type="ARBA" id="ARBA00023136"/>
    </source>
</evidence>
<evidence type="ECO:0000256" key="8">
    <source>
        <dbReference type="SAM" id="Phobius"/>
    </source>
</evidence>
<evidence type="ECO:0000256" key="5">
    <source>
        <dbReference type="ARBA" id="ARBA00022692"/>
    </source>
</evidence>
<keyword evidence="2" id="KW-1003">Cell membrane</keyword>
<feature type="transmembrane region" description="Helical" evidence="8">
    <location>
        <begin position="20"/>
        <end position="40"/>
    </location>
</feature>
<feature type="transmembrane region" description="Helical" evidence="8">
    <location>
        <begin position="187"/>
        <end position="215"/>
    </location>
</feature>
<dbReference type="Proteomes" id="UP000694001">
    <property type="component" value="Chromosome"/>
</dbReference>
<feature type="transmembrane region" description="Helical" evidence="8">
    <location>
        <begin position="131"/>
        <end position="150"/>
    </location>
</feature>
<evidence type="ECO:0000256" key="6">
    <source>
        <dbReference type="ARBA" id="ARBA00022989"/>
    </source>
</evidence>
<accession>A0A975TZR0</accession>
<dbReference type="GO" id="GO:0009103">
    <property type="term" value="P:lipopolysaccharide biosynthetic process"/>
    <property type="evidence" value="ECO:0007669"/>
    <property type="project" value="TreeGrafter"/>
</dbReference>
<gene>
    <name evidence="9" type="ORF">KO353_09700</name>
</gene>
<feature type="transmembrane region" description="Helical" evidence="8">
    <location>
        <begin position="235"/>
        <end position="255"/>
    </location>
</feature>
<feature type="transmembrane region" description="Helical" evidence="8">
    <location>
        <begin position="425"/>
        <end position="444"/>
    </location>
</feature>
<evidence type="ECO:0000313" key="9">
    <source>
        <dbReference type="EMBL" id="QXM23596.1"/>
    </source>
</evidence>
<evidence type="ECO:0000256" key="2">
    <source>
        <dbReference type="ARBA" id="ARBA00022475"/>
    </source>
</evidence>
<protein>
    <submittedName>
        <fullName evidence="9">Glycosyltransferase family 39 protein</fullName>
        <ecNumber evidence="9">2.4.-.-</ecNumber>
    </submittedName>
</protein>
<evidence type="ECO:0000256" key="3">
    <source>
        <dbReference type="ARBA" id="ARBA00022676"/>
    </source>
</evidence>
<evidence type="ECO:0000313" key="10">
    <source>
        <dbReference type="Proteomes" id="UP000694001"/>
    </source>
</evidence>
<proteinExistence type="predicted"/>
<evidence type="ECO:0000256" key="1">
    <source>
        <dbReference type="ARBA" id="ARBA00004651"/>
    </source>
</evidence>
<feature type="transmembrane region" description="Helical" evidence="8">
    <location>
        <begin position="340"/>
        <end position="358"/>
    </location>
</feature>
<feature type="transmembrane region" description="Helical" evidence="8">
    <location>
        <begin position="107"/>
        <end position="125"/>
    </location>
</feature>
<dbReference type="PANTHER" id="PTHR33908">
    <property type="entry name" value="MANNOSYLTRANSFERASE YKCB-RELATED"/>
    <property type="match status" value="1"/>
</dbReference>
<sequence length="567" mass="59598">MSLPSPFAPSLLDRILALRPRALVVLAVCLATCLPGFFSLPPSDRDESRFAQATKQMLETGDFVAIRFGDVARNKKPVGIHWAQAASVSAATALGLATPTTIWPYRVPSLLGVIAAALATLWLGARIIGDRAALLAALALPVSVVVVVEAHIAKTDAALLGTVAVMMGLFARAYLAPREVTPASAAGFWAALGVGALLKGPVAPMVAGLAALSLWVADRRAGRPRDWLAALRPAWGLPLGLAIVLPWGVLIWIATDGAFFADALRGDLGQKVTGADEAHGGPPGYHLLLASLTLFPFGLVALRAIPGVWERRGDAAVRVLAAWILPSWIVFELLPTKLPHYVSVTFPAVLLLAAAWALDPARREPPPWLARATAVLWFAALAALAALAIAVPAVAEGFSWGSPIALAAAALLAWAGWASLKRNDLAALAAAGLVLSTVMTGALLEGVLPRAEAFWIAPRVVAAIDRHWAETGGRPPPSERPFATAGFHEPSLVFLAGTDTRLVSGGAEAARHLADRPRGLALVRDRYQAAFLAEAERLGVTPRAVATIGGFNYSRGQRLTLVLYARE</sequence>
<dbReference type="InterPro" id="IPR050297">
    <property type="entry name" value="LipidA_mod_glycosyltrf_83"/>
</dbReference>
<feature type="transmembrane region" description="Helical" evidence="8">
    <location>
        <begin position="400"/>
        <end position="418"/>
    </location>
</feature>
<keyword evidence="6 8" id="KW-1133">Transmembrane helix</keyword>
<dbReference type="EC" id="2.4.-.-" evidence="9"/>
<dbReference type="PANTHER" id="PTHR33908:SF3">
    <property type="entry name" value="UNDECAPRENYL PHOSPHATE-ALPHA-4-AMINO-4-DEOXY-L-ARABINOSE ARABINOSYL TRANSFERASE"/>
    <property type="match status" value="1"/>
</dbReference>
<dbReference type="GO" id="GO:0010041">
    <property type="term" value="P:response to iron(III) ion"/>
    <property type="evidence" value="ECO:0007669"/>
    <property type="project" value="TreeGrafter"/>
</dbReference>
<name>A0A975TZR0_9PROT</name>
<feature type="transmembrane region" description="Helical" evidence="8">
    <location>
        <begin position="317"/>
        <end position="334"/>
    </location>
</feature>
<keyword evidence="3 9" id="KW-0328">Glycosyltransferase</keyword>